<protein>
    <submittedName>
        <fullName evidence="1">Uncharacterized protein</fullName>
    </submittedName>
</protein>
<dbReference type="AlphaFoldDB" id="A0A2G9CGJ2"/>
<dbReference type="SUPFAM" id="SSF55729">
    <property type="entry name" value="Acyl-CoA N-acyltransferases (Nat)"/>
    <property type="match status" value="1"/>
</dbReference>
<evidence type="ECO:0000313" key="2">
    <source>
        <dbReference type="Proteomes" id="UP000231501"/>
    </source>
</evidence>
<gene>
    <name evidence="1" type="ORF">CS062_02260</name>
</gene>
<dbReference type="EMBL" id="PEOG01000007">
    <property type="protein sequence ID" value="PIM54734.1"/>
    <property type="molecule type" value="Genomic_DNA"/>
</dbReference>
<dbReference type="Gene3D" id="3.40.630.30">
    <property type="match status" value="1"/>
</dbReference>
<sequence>MAVDDEPSYYVHEHAGDVVLIEVDEDIVETPIGKFSASYVNATAALNADYPLSYVFDATQTILDMHTALYKGWKLSPAAQRAGRLDCVSEWTNVLYLDRLEIGEAWRGNRYGLAAMLGLMHHLQMGAGAVILKAFPLDFEHGGSNWGKGPEDFRKAQQKLMRYYKHMGFQRVGRSDYMIRSTDWPLPVISI</sequence>
<proteinExistence type="predicted"/>
<comment type="caution">
    <text evidence="1">The sequence shown here is derived from an EMBL/GenBank/DDBJ whole genome shotgun (WGS) entry which is preliminary data.</text>
</comment>
<name>A0A2G9CGJ2_9BURK</name>
<evidence type="ECO:0000313" key="1">
    <source>
        <dbReference type="EMBL" id="PIM54734.1"/>
    </source>
</evidence>
<organism evidence="1 2">
    <name type="scientific">Roseateles chitinivorans</name>
    <dbReference type="NCBI Taxonomy" id="2917965"/>
    <lineage>
        <taxon>Bacteria</taxon>
        <taxon>Pseudomonadati</taxon>
        <taxon>Pseudomonadota</taxon>
        <taxon>Betaproteobacteria</taxon>
        <taxon>Burkholderiales</taxon>
        <taxon>Sphaerotilaceae</taxon>
        <taxon>Roseateles</taxon>
    </lineage>
</organism>
<dbReference type="InterPro" id="IPR016181">
    <property type="entry name" value="Acyl_CoA_acyltransferase"/>
</dbReference>
<keyword evidence="2" id="KW-1185">Reference proteome</keyword>
<accession>A0A2G9CGJ2</accession>
<dbReference type="Proteomes" id="UP000231501">
    <property type="component" value="Unassembled WGS sequence"/>
</dbReference>
<reference evidence="1 2" key="1">
    <citation type="submission" date="2017-11" db="EMBL/GenBank/DDBJ databases">
        <title>Draft genome sequence of Mitsuaria sp. HWN-4.</title>
        <authorList>
            <person name="Gundlapally S.R."/>
        </authorList>
    </citation>
    <scope>NUCLEOTIDE SEQUENCE [LARGE SCALE GENOMIC DNA]</scope>
    <source>
        <strain evidence="1 2">HWN-4</strain>
    </source>
</reference>